<protein>
    <submittedName>
        <fullName evidence="2">DDE superfamily endonuclease</fullName>
    </submittedName>
</protein>
<feature type="non-terminal residue" evidence="2">
    <location>
        <position position="196"/>
    </location>
</feature>
<reference evidence="3" key="1">
    <citation type="journal article" date="2014" name="Genome Announc.">
        <title>Draft genome sequence of the plant-pathogenic soil fungus Rhizoctonia solani anastomosis group 3 strain Rhs1AP.</title>
        <authorList>
            <person name="Cubeta M.A."/>
            <person name="Thomas E."/>
            <person name="Dean R.A."/>
            <person name="Jabaji S."/>
            <person name="Neate S.M."/>
            <person name="Tavantzis S."/>
            <person name="Toda T."/>
            <person name="Vilgalys R."/>
            <person name="Bharathan N."/>
            <person name="Fedorova-Abrams N."/>
            <person name="Pakala S.B."/>
            <person name="Pakala S.M."/>
            <person name="Zafar N."/>
            <person name="Joardar V."/>
            <person name="Losada L."/>
            <person name="Nierman W.C."/>
        </authorList>
    </citation>
    <scope>NUCLEOTIDE SEQUENCE [LARGE SCALE GENOMIC DNA]</scope>
    <source>
        <strain evidence="3">AG-3</strain>
    </source>
</reference>
<dbReference type="AlphaFoldDB" id="X8JVC9"/>
<dbReference type="Pfam" id="PF03184">
    <property type="entry name" value="DDE_1"/>
    <property type="match status" value="1"/>
</dbReference>
<comment type="caution">
    <text evidence="2">The sequence shown here is derived from an EMBL/GenBank/DDBJ whole genome shotgun (WGS) entry which is preliminary data.</text>
</comment>
<feature type="domain" description="DDE-1" evidence="1">
    <location>
        <begin position="11"/>
        <end position="69"/>
    </location>
</feature>
<dbReference type="EMBL" id="JATN01000154">
    <property type="protein sequence ID" value="EUC67702.1"/>
    <property type="molecule type" value="Genomic_DNA"/>
</dbReference>
<keyword evidence="2" id="KW-0378">Hydrolase</keyword>
<evidence type="ECO:0000259" key="1">
    <source>
        <dbReference type="Pfam" id="PF03184"/>
    </source>
</evidence>
<dbReference type="GO" id="GO:0004519">
    <property type="term" value="F:endonuclease activity"/>
    <property type="evidence" value="ECO:0007669"/>
    <property type="project" value="UniProtKB-KW"/>
</dbReference>
<name>X8JVC9_9AGAM</name>
<dbReference type="GO" id="GO:0003676">
    <property type="term" value="F:nucleic acid binding"/>
    <property type="evidence" value="ECO:0007669"/>
    <property type="project" value="InterPro"/>
</dbReference>
<accession>X8JVC9</accession>
<dbReference type="InterPro" id="IPR004875">
    <property type="entry name" value="DDE_SF_endonuclease_dom"/>
</dbReference>
<keyword evidence="2" id="KW-0255">Endonuclease</keyword>
<evidence type="ECO:0000313" key="2">
    <source>
        <dbReference type="EMBL" id="EUC67702.1"/>
    </source>
</evidence>
<keyword evidence="2" id="KW-0540">Nuclease</keyword>
<sequence>MKLRARCRQWDGGIIASFKAQYKRRFVRLALERNNQGIEDMYKIDQLQAMYLAKAAWEAVTPQTIANCWRHVGLVPQFHDPPPVPPAPNTSLPAVYPVYPVHHPYVHPLPPPPVPPEAIAPALPYPTHYDYEQYPPLNPEAEQVFDQLNLELATEGVWTDQEIVTQIFQERQDGFTAEEEEEYDLEDFYNYHNPHI</sequence>
<dbReference type="Proteomes" id="UP000030108">
    <property type="component" value="Unassembled WGS sequence"/>
</dbReference>
<dbReference type="OrthoDB" id="162969at2759"/>
<gene>
    <name evidence="2" type="ORF">RSOL_555640</name>
</gene>
<proteinExistence type="predicted"/>
<evidence type="ECO:0000313" key="3">
    <source>
        <dbReference type="Proteomes" id="UP000030108"/>
    </source>
</evidence>
<organism evidence="2 3">
    <name type="scientific">Rhizoctonia solani AG-3 Rhs1AP</name>
    <dbReference type="NCBI Taxonomy" id="1086054"/>
    <lineage>
        <taxon>Eukaryota</taxon>
        <taxon>Fungi</taxon>
        <taxon>Dikarya</taxon>
        <taxon>Basidiomycota</taxon>
        <taxon>Agaricomycotina</taxon>
        <taxon>Agaricomycetes</taxon>
        <taxon>Cantharellales</taxon>
        <taxon>Ceratobasidiaceae</taxon>
        <taxon>Rhizoctonia</taxon>
    </lineage>
</organism>